<proteinExistence type="predicted"/>
<accession>A0A1Q9D591</accession>
<comment type="caution">
    <text evidence="2">The sequence shown here is derived from an EMBL/GenBank/DDBJ whole genome shotgun (WGS) entry which is preliminary data.</text>
</comment>
<keyword evidence="3" id="KW-1185">Reference proteome</keyword>
<feature type="region of interest" description="Disordered" evidence="1">
    <location>
        <begin position="292"/>
        <end position="335"/>
    </location>
</feature>
<dbReference type="OrthoDB" id="418700at2759"/>
<feature type="compositionally biased region" description="Basic and acidic residues" evidence="1">
    <location>
        <begin position="888"/>
        <end position="901"/>
    </location>
</feature>
<feature type="region of interest" description="Disordered" evidence="1">
    <location>
        <begin position="888"/>
        <end position="941"/>
    </location>
</feature>
<feature type="compositionally biased region" description="Low complexity" evidence="1">
    <location>
        <begin position="319"/>
        <end position="333"/>
    </location>
</feature>
<gene>
    <name evidence="2" type="ORF">AK812_SmicGene28072</name>
</gene>
<evidence type="ECO:0000313" key="3">
    <source>
        <dbReference type="Proteomes" id="UP000186817"/>
    </source>
</evidence>
<sequence length="1746" mass="192955">MHELEAAMHSEDQQASRIKSTLWREMASRGMKEDEAAPEARLFWQTFADKFPALAEVARNAAVQQADAENRATQRHQVLTQACRVFFLKAPVAIFQRFCSDIGYENAEGQEPCFEVQGDRRLVKGTKRRELPADGPDSKLEAIRRDEEVFDALRTAVLWSADRGTILAALDRCSLEDEHGHAAALARALRDVHACDNAPSLAPAEFEACAVAAYLVAIQQQAYYFSVDEVQVICRQLGANVLIVKEVAPLVLLVEGVVYSQAGQDFRAIVLRGAGDNGSVRSHFERQVLSKQNVPKTQSVAAGHNEAVEHERDVRDSNSRTSGSSSREPASGSDRFEADVEHLLTVFEQGGDAITHLAALPHHSPEVEETSFAYLRDKLSCLVNAFETDRLASDDAVKLQYPLWRAGFYPLAVLFECWSRSTGIPAVFYADAFASLASSIWHKDIGADIAGFTTRSRYWCCGTAQPGGGKTPALEPMLRMLRTCMKNLPHFAPGSVADAFHTVEPMTHAAAIAKLRDTDGYGLIAAGEGGPMLCPAWPSNGTWTHNTHINLQRLLNAAQGGSVSWETVFDRKDRKAASAEGVDKGSQCESTNVTVALFQQLSVFRNWWAMGESKSSIGLAQRIVFSFGAVRQPGKPQWQQFEDSVVRPVLERLFSALLQHLGPKTALHEMSPQRTWRLSAPLREQVHHYRLALFDCNKRTRFGEVFASGLNKSVYWLGATATLSSVLEQVWLSSLKSVHEPVVWTGAISESALKQSMIFFQERYLFGLATLDVETRRLFSKKLANFPESQNEAGCFASVAAARLFSGANMEKILVCATRPPFKCCSCMVLGIRASTQLEKLFLQNTDCNNCRRQWAAREFLASLRVPSWFFDLMVDREWNATHAPILDKRADGDADERGESEQGPDAAPRKGEGVAASKRKLTQSDSTQDAKVPMQSEKMRPARRAYNVTLFDGTPPCPVPNSQSLCACINSILAKTLYGSRSVQFKPQERVNCICVAGTCSKDTCRNCSWRLMAWLETKSDGTLWLTVKCDGQHGERVRGQGKKVWAPAEAAAIKAAFPNQALLSSAGVRACLAAAGLDAPPSKEVLKQYVTRENRKRRGSRQARQKPLVQELLESVQAWRQKQTEKLLEGPLEELRVLGKPSCAVGHAFFAWTCRGFLNHAKNPEKQLLCLVVDGKHKVISTGAVIATLSILSKSTTPSNTSAARQTRGRIQMPLRTGTTRPVLQAYMDTESTPNFIRFFEEFCSTVKLECGYDPRPLVVQVQCDFSDAIEAARRQVFPSSRVVRDFPHLMRAAYPKLTSKTTVELRDRTMNFFRATRHLPTLELFSASCRAFLRELEAAKATSAKEYLLREYIHCPKKEIVRKFYGLRLRETMLSDLTDDVLWADFWCGALGTHPGSGTGSQTVEGFHSFWQSILSKKARMHPCNVLSQMQGMFNEHWAAYMQEDDDPSPSLFPRTSEPAFLNGLDLHRLGQNSAAEYWAQRDNSNYKCLSRGQTKFWVMRCQATAEGPPALASVSDATATNLVDMLHMSETEMTQVFRESGILSENAAGEVHLSMSRLTSLFGDHCIVCEGDLPAQYCPKIFSRGAGKGSEIDMNLVPEKRTLPVVFEGSDEAAARRQALQDIRVRYQQTGRGQMRGGRLYHGSAQIAVSEGSAGQGSNAEDDGAVTNRVAAVSSASDEMQSVSSQATLPAAGYGGANVSAKPCAASAASADQCVPVSERTSRVQASRHFQVGVRFRLLRRL</sequence>
<feature type="compositionally biased region" description="Basic and acidic residues" evidence="1">
    <location>
        <begin position="306"/>
        <end position="318"/>
    </location>
</feature>
<reference evidence="2 3" key="1">
    <citation type="submission" date="2016-02" db="EMBL/GenBank/DDBJ databases">
        <title>Genome analysis of coral dinoflagellate symbionts highlights evolutionary adaptations to a symbiotic lifestyle.</title>
        <authorList>
            <person name="Aranda M."/>
            <person name="Li Y."/>
            <person name="Liew Y.J."/>
            <person name="Baumgarten S."/>
            <person name="Simakov O."/>
            <person name="Wilson M."/>
            <person name="Piel J."/>
            <person name="Ashoor H."/>
            <person name="Bougouffa S."/>
            <person name="Bajic V.B."/>
            <person name="Ryu T."/>
            <person name="Ravasi T."/>
            <person name="Bayer T."/>
            <person name="Micklem G."/>
            <person name="Kim H."/>
            <person name="Bhak J."/>
            <person name="Lajeunesse T.C."/>
            <person name="Voolstra C.R."/>
        </authorList>
    </citation>
    <scope>NUCLEOTIDE SEQUENCE [LARGE SCALE GENOMIC DNA]</scope>
    <source>
        <strain evidence="2 3">CCMP2467</strain>
    </source>
</reference>
<dbReference type="EMBL" id="LSRX01000716">
    <property type="protein sequence ID" value="OLP90352.1"/>
    <property type="molecule type" value="Genomic_DNA"/>
</dbReference>
<evidence type="ECO:0000313" key="2">
    <source>
        <dbReference type="EMBL" id="OLP90352.1"/>
    </source>
</evidence>
<dbReference type="Proteomes" id="UP000186817">
    <property type="component" value="Unassembled WGS sequence"/>
</dbReference>
<protein>
    <submittedName>
        <fullName evidence="2">Uncharacterized protein</fullName>
    </submittedName>
</protein>
<organism evidence="2 3">
    <name type="scientific">Symbiodinium microadriaticum</name>
    <name type="common">Dinoflagellate</name>
    <name type="synonym">Zooxanthella microadriatica</name>
    <dbReference type="NCBI Taxonomy" id="2951"/>
    <lineage>
        <taxon>Eukaryota</taxon>
        <taxon>Sar</taxon>
        <taxon>Alveolata</taxon>
        <taxon>Dinophyceae</taxon>
        <taxon>Suessiales</taxon>
        <taxon>Symbiodiniaceae</taxon>
        <taxon>Symbiodinium</taxon>
    </lineage>
</organism>
<name>A0A1Q9D591_SYMMI</name>
<evidence type="ECO:0000256" key="1">
    <source>
        <dbReference type="SAM" id="MobiDB-lite"/>
    </source>
</evidence>